<organism evidence="2 3">
    <name type="scientific">Chromobacterium violaceum</name>
    <dbReference type="NCBI Taxonomy" id="536"/>
    <lineage>
        <taxon>Bacteria</taxon>
        <taxon>Pseudomonadati</taxon>
        <taxon>Pseudomonadota</taxon>
        <taxon>Betaproteobacteria</taxon>
        <taxon>Neisseriales</taxon>
        <taxon>Chromobacteriaceae</taxon>
        <taxon>Chromobacterium</taxon>
    </lineage>
</organism>
<evidence type="ECO:0008006" key="4">
    <source>
        <dbReference type="Google" id="ProtNLM"/>
    </source>
</evidence>
<keyword evidence="1" id="KW-0472">Membrane</keyword>
<evidence type="ECO:0000256" key="1">
    <source>
        <dbReference type="SAM" id="Phobius"/>
    </source>
</evidence>
<dbReference type="RefSeq" id="WP_131825767.1">
    <property type="nucleotide sequence ID" value="NZ_JBHMEH010000043.1"/>
</dbReference>
<accession>A0AAX2MFX4</accession>
<sequence>MIANLGLRIERLLYSGFFLIIISISQIYFSETAAYFSNPTNSSIDIIINTIDKNKTELSKIFDSEKMENKPSTERDLAANTIRRKLGLPPVKSQNIINKKREESYHEKLSKIFHQNSLLNYDEKIIADVMDDRKSLMQLLNELKAIRAQNEKKSAEILGIEIPRLLSFQYGSADFKIPSKLIAIILFLIIQPLSLIWLGSFYLTRQRELILMRKIDNTSIVFPHILNWLTIDFSHSQSNIINIKNRTKILRVAAFFTTSFRCLIVTVIAFLIILPSIYSAAILKTALSINIALSIICFIFLLINIILFTMLFSQELEVMKGKVYYE</sequence>
<keyword evidence="1" id="KW-0812">Transmembrane</keyword>
<evidence type="ECO:0000313" key="2">
    <source>
        <dbReference type="EMBL" id="SUY93253.1"/>
    </source>
</evidence>
<feature type="transmembrane region" description="Helical" evidence="1">
    <location>
        <begin position="289"/>
        <end position="312"/>
    </location>
</feature>
<comment type="caution">
    <text evidence="2">The sequence shown here is derived from an EMBL/GenBank/DDBJ whole genome shotgun (WGS) entry which is preliminary data.</text>
</comment>
<dbReference type="EMBL" id="UIGR01000003">
    <property type="protein sequence ID" value="SUY93253.1"/>
    <property type="molecule type" value="Genomic_DNA"/>
</dbReference>
<name>A0AAX2MFX4_CHRVL</name>
<reference evidence="2 3" key="1">
    <citation type="submission" date="2018-06" db="EMBL/GenBank/DDBJ databases">
        <authorList>
            <consortium name="Pathogen Informatics"/>
            <person name="Doyle S."/>
        </authorList>
    </citation>
    <scope>NUCLEOTIDE SEQUENCE [LARGE SCALE GENOMIC DNA]</scope>
    <source>
        <strain evidence="2 3">NCTC8684</strain>
    </source>
</reference>
<evidence type="ECO:0000313" key="3">
    <source>
        <dbReference type="Proteomes" id="UP000254029"/>
    </source>
</evidence>
<feature type="transmembrane region" description="Helical" evidence="1">
    <location>
        <begin position="181"/>
        <end position="204"/>
    </location>
</feature>
<protein>
    <recommendedName>
        <fullName evidence="4">ABC transporter permease</fullName>
    </recommendedName>
</protein>
<dbReference type="Proteomes" id="UP000254029">
    <property type="component" value="Unassembled WGS sequence"/>
</dbReference>
<feature type="transmembrane region" description="Helical" evidence="1">
    <location>
        <begin position="12"/>
        <end position="29"/>
    </location>
</feature>
<gene>
    <name evidence="2" type="ORF">NCTC8684_04385</name>
</gene>
<keyword evidence="1" id="KW-1133">Transmembrane helix</keyword>
<dbReference type="AlphaFoldDB" id="A0AAX2MFX4"/>
<proteinExistence type="predicted"/>
<feature type="transmembrane region" description="Helical" evidence="1">
    <location>
        <begin position="252"/>
        <end position="277"/>
    </location>
</feature>